<dbReference type="InterPro" id="IPR056098">
    <property type="entry name" value="Acb2/Tad1_hairpin"/>
</dbReference>
<protein>
    <recommendedName>
        <fullName evidence="2">Acb2/Tad1 hairpin domain-containing protein</fullName>
    </recommendedName>
</protein>
<dbReference type="EMBL" id="LAZR01010542">
    <property type="protein sequence ID" value="KKM66391.1"/>
    <property type="molecule type" value="Genomic_DNA"/>
</dbReference>
<name>A0A0F9JVB8_9ZZZZ</name>
<comment type="caution">
    <text evidence="3">The sequence shown here is derived from an EMBL/GenBank/DDBJ whole genome shotgun (WGS) entry which is preliminary data.</text>
</comment>
<gene>
    <name evidence="3" type="ORF">LCGC14_1481650</name>
</gene>
<accession>A0A0F9JVB8</accession>
<evidence type="ECO:0000313" key="3">
    <source>
        <dbReference type="EMBL" id="KKM66391.1"/>
    </source>
</evidence>
<sequence>MEQRFTSSNESDLQGCPTGGSCEAVGVSIEWQDGPLGRGDNRKEPNGAFVETVIAMAKQRIEYYQDGKFACRENALAITKLDEALHWLQHRTADRETRGVEGTHTV</sequence>
<dbReference type="Pfam" id="PF24729">
    <property type="entry name" value="Acb2_Tad1_hairpin"/>
    <property type="match status" value="1"/>
</dbReference>
<keyword evidence="1" id="KW-0547">Nucleotide-binding</keyword>
<evidence type="ECO:0000256" key="1">
    <source>
        <dbReference type="ARBA" id="ARBA00022741"/>
    </source>
</evidence>
<reference evidence="3" key="1">
    <citation type="journal article" date="2015" name="Nature">
        <title>Complex archaea that bridge the gap between prokaryotes and eukaryotes.</title>
        <authorList>
            <person name="Spang A."/>
            <person name="Saw J.H."/>
            <person name="Jorgensen S.L."/>
            <person name="Zaremba-Niedzwiedzka K."/>
            <person name="Martijn J."/>
            <person name="Lind A.E."/>
            <person name="van Eijk R."/>
            <person name="Schleper C."/>
            <person name="Guy L."/>
            <person name="Ettema T.J."/>
        </authorList>
    </citation>
    <scope>NUCLEOTIDE SEQUENCE</scope>
</reference>
<evidence type="ECO:0000259" key="2">
    <source>
        <dbReference type="Pfam" id="PF24729"/>
    </source>
</evidence>
<organism evidence="3">
    <name type="scientific">marine sediment metagenome</name>
    <dbReference type="NCBI Taxonomy" id="412755"/>
    <lineage>
        <taxon>unclassified sequences</taxon>
        <taxon>metagenomes</taxon>
        <taxon>ecological metagenomes</taxon>
    </lineage>
</organism>
<proteinExistence type="predicted"/>
<feature type="domain" description="Acb2/Tad1 hairpin" evidence="2">
    <location>
        <begin position="41"/>
        <end position="93"/>
    </location>
</feature>
<dbReference type="AlphaFoldDB" id="A0A0F9JVB8"/>